<dbReference type="CDD" id="cd02232">
    <property type="entry name" value="cupin_ARD"/>
    <property type="match status" value="1"/>
</dbReference>
<evidence type="ECO:0000313" key="15">
    <source>
        <dbReference type="EMBL" id="KAI3903356.1"/>
    </source>
</evidence>
<dbReference type="GO" id="GO:0009086">
    <property type="term" value="P:methionine biosynthetic process"/>
    <property type="evidence" value="ECO:0007669"/>
    <property type="project" value="UniProtKB-KW"/>
</dbReference>
<dbReference type="EMBL" id="JAJJMB010011222">
    <property type="protein sequence ID" value="KAI3903356.1"/>
    <property type="molecule type" value="Genomic_DNA"/>
</dbReference>
<evidence type="ECO:0000256" key="8">
    <source>
        <dbReference type="ARBA" id="ARBA00022980"/>
    </source>
</evidence>
<keyword evidence="5" id="KW-0028">Amino-acid biosynthesis</keyword>
<dbReference type="SUPFAM" id="SSF51182">
    <property type="entry name" value="RmlC-like cupins"/>
    <property type="match status" value="1"/>
</dbReference>
<organism evidence="15 16">
    <name type="scientific">Papaver atlanticum</name>
    <dbReference type="NCBI Taxonomy" id="357466"/>
    <lineage>
        <taxon>Eukaryota</taxon>
        <taxon>Viridiplantae</taxon>
        <taxon>Streptophyta</taxon>
        <taxon>Embryophyta</taxon>
        <taxon>Tracheophyta</taxon>
        <taxon>Spermatophyta</taxon>
        <taxon>Magnoliopsida</taxon>
        <taxon>Ranunculales</taxon>
        <taxon>Papaveraceae</taxon>
        <taxon>Papaveroideae</taxon>
        <taxon>Papaver</taxon>
    </lineage>
</organism>
<dbReference type="PANTHER" id="PTHR23418:SF0">
    <property type="entry name" value="ACIREDUCTONE DIOXYGENASE"/>
    <property type="match status" value="1"/>
</dbReference>
<keyword evidence="7" id="KW-0223">Dioxygenase</keyword>
<dbReference type="InterPro" id="IPR012340">
    <property type="entry name" value="NA-bd_OB-fold"/>
</dbReference>
<dbReference type="GO" id="GO:0046872">
    <property type="term" value="F:metal ion binding"/>
    <property type="evidence" value="ECO:0007669"/>
    <property type="project" value="UniProtKB-KW"/>
</dbReference>
<dbReference type="GO" id="GO:0005840">
    <property type="term" value="C:ribosome"/>
    <property type="evidence" value="ECO:0007669"/>
    <property type="project" value="UniProtKB-KW"/>
</dbReference>
<dbReference type="SUPFAM" id="SSF50249">
    <property type="entry name" value="Nucleic acid-binding proteins"/>
    <property type="match status" value="1"/>
</dbReference>
<keyword evidence="11" id="KW-0486">Methionine biosynthesis</keyword>
<keyword evidence="6" id="KW-0479">Metal-binding</keyword>
<dbReference type="InterPro" id="IPR004313">
    <property type="entry name" value="ARD"/>
</dbReference>
<dbReference type="InterPro" id="IPR011051">
    <property type="entry name" value="RmlC_Cupin_sf"/>
</dbReference>
<protein>
    <recommendedName>
        <fullName evidence="13">acireductone dioxygenase (Fe(2+)-requiring)</fullName>
        <ecNumber evidence="13">1.13.11.54</ecNumber>
    </recommendedName>
</protein>
<dbReference type="GO" id="GO:0010309">
    <property type="term" value="F:acireductone dioxygenase [iron(II)-requiring] activity"/>
    <property type="evidence" value="ECO:0007669"/>
    <property type="project" value="UniProtKB-EC"/>
</dbReference>
<keyword evidence="12" id="KW-0687">Ribonucleoprotein</keyword>
<evidence type="ECO:0000256" key="11">
    <source>
        <dbReference type="ARBA" id="ARBA00023167"/>
    </source>
</evidence>
<dbReference type="GO" id="GO:0006412">
    <property type="term" value="P:translation"/>
    <property type="evidence" value="ECO:0007669"/>
    <property type="project" value="InterPro"/>
</dbReference>
<evidence type="ECO:0000256" key="7">
    <source>
        <dbReference type="ARBA" id="ARBA00022964"/>
    </source>
</evidence>
<accession>A0AAD4SGZ3</accession>
<dbReference type="Gene3D" id="2.60.120.10">
    <property type="entry name" value="Jelly Rolls"/>
    <property type="match status" value="1"/>
</dbReference>
<evidence type="ECO:0000313" key="16">
    <source>
        <dbReference type="Proteomes" id="UP001202328"/>
    </source>
</evidence>
<keyword evidence="4" id="KW-0533">Nickel</keyword>
<keyword evidence="9" id="KW-0560">Oxidoreductase</keyword>
<evidence type="ECO:0000256" key="6">
    <source>
        <dbReference type="ARBA" id="ARBA00022723"/>
    </source>
</evidence>
<evidence type="ECO:0000256" key="1">
    <source>
        <dbReference type="ARBA" id="ARBA00000428"/>
    </source>
</evidence>
<dbReference type="EC" id="1.13.11.54" evidence="13"/>
<dbReference type="GO" id="GO:1990904">
    <property type="term" value="C:ribonucleoprotein complex"/>
    <property type="evidence" value="ECO:0007669"/>
    <property type="project" value="UniProtKB-KW"/>
</dbReference>
<keyword evidence="8" id="KW-0689">Ribosomal protein</keyword>
<dbReference type="FunFam" id="2.40.50.140:FF:000007">
    <property type="entry name" value="40S ribosomal protein S23"/>
    <property type="match status" value="1"/>
</dbReference>
<dbReference type="Proteomes" id="UP001202328">
    <property type="component" value="Unassembled WGS sequence"/>
</dbReference>
<keyword evidence="16" id="KW-1185">Reference proteome</keyword>
<sequence>MKTRGMGAGRKLKSHHRRQRWDDKSYKKSHLGNVWKKPFAGSSHAKGIVLEKIGIRKCARVQLIKNGKKIVAFVPNDGCLNYIEENIKNFFEEHLHTDEEIRYCVDRSGYFDVRDENKKWIRVWVKNGGIIILSAGMYHRFTHDSDNYIKEIGFFPLETSLECMVKFSAYFLVAVSPANRIKGYIFLVVRSHSGRKLMLSSSYGRIGNKEHNSKRG</sequence>
<evidence type="ECO:0000256" key="9">
    <source>
        <dbReference type="ARBA" id="ARBA00023002"/>
    </source>
</evidence>
<feature type="region of interest" description="Disordered" evidence="14">
    <location>
        <begin position="1"/>
        <end position="24"/>
    </location>
</feature>
<evidence type="ECO:0000256" key="4">
    <source>
        <dbReference type="ARBA" id="ARBA00022596"/>
    </source>
</evidence>
<evidence type="ECO:0000256" key="2">
    <source>
        <dbReference type="ARBA" id="ARBA00001954"/>
    </source>
</evidence>
<feature type="compositionally biased region" description="Basic residues" evidence="14">
    <location>
        <begin position="10"/>
        <end position="19"/>
    </location>
</feature>
<evidence type="ECO:0000256" key="5">
    <source>
        <dbReference type="ARBA" id="ARBA00022605"/>
    </source>
</evidence>
<reference evidence="15" key="1">
    <citation type="submission" date="2022-04" db="EMBL/GenBank/DDBJ databases">
        <title>A functionally conserved STORR gene fusion in Papaver species that diverged 16.8 million years ago.</title>
        <authorList>
            <person name="Catania T."/>
        </authorList>
    </citation>
    <scope>NUCLEOTIDE SEQUENCE</scope>
    <source>
        <strain evidence="15">S-188037</strain>
    </source>
</reference>
<evidence type="ECO:0000256" key="10">
    <source>
        <dbReference type="ARBA" id="ARBA00023004"/>
    </source>
</evidence>
<comment type="caution">
    <text evidence="15">The sequence shown here is derived from an EMBL/GenBank/DDBJ whole genome shotgun (WGS) entry which is preliminary data.</text>
</comment>
<evidence type="ECO:0000256" key="13">
    <source>
        <dbReference type="ARBA" id="ARBA00039005"/>
    </source>
</evidence>
<evidence type="ECO:0000256" key="14">
    <source>
        <dbReference type="SAM" id="MobiDB-lite"/>
    </source>
</evidence>
<name>A0AAD4SGZ3_9MAGN</name>
<dbReference type="Pfam" id="PF03079">
    <property type="entry name" value="ARD"/>
    <property type="match status" value="1"/>
</dbReference>
<proteinExistence type="inferred from homology"/>
<gene>
    <name evidence="15" type="ORF">MKW98_032010</name>
</gene>
<comment type="similarity">
    <text evidence="3">Belongs to the universal ribosomal protein uS12 family.</text>
</comment>
<keyword evidence="10" id="KW-0408">Iron</keyword>
<dbReference type="InterPro" id="IPR014710">
    <property type="entry name" value="RmlC-like_jellyroll"/>
</dbReference>
<dbReference type="GO" id="GO:0003735">
    <property type="term" value="F:structural constituent of ribosome"/>
    <property type="evidence" value="ECO:0007669"/>
    <property type="project" value="InterPro"/>
</dbReference>
<dbReference type="PANTHER" id="PTHR23418">
    <property type="entry name" value="ACIREDUCTONE DIOXYGENASE"/>
    <property type="match status" value="1"/>
</dbReference>
<comment type="cofactor">
    <cofactor evidence="2">
        <name>Fe(2+)</name>
        <dbReference type="ChEBI" id="CHEBI:29033"/>
    </cofactor>
</comment>
<evidence type="ECO:0000256" key="12">
    <source>
        <dbReference type="ARBA" id="ARBA00023274"/>
    </source>
</evidence>
<dbReference type="AlphaFoldDB" id="A0AAD4SGZ3"/>
<evidence type="ECO:0000256" key="3">
    <source>
        <dbReference type="ARBA" id="ARBA00005657"/>
    </source>
</evidence>
<comment type="catalytic activity">
    <reaction evidence="1">
        <text>1,2-dihydroxy-5-(methylsulfanyl)pent-1-en-3-one + O2 = 4-methylsulfanyl-2-oxobutanoate + formate + 2 H(+)</text>
        <dbReference type="Rhea" id="RHEA:24504"/>
        <dbReference type="ChEBI" id="CHEBI:15378"/>
        <dbReference type="ChEBI" id="CHEBI:15379"/>
        <dbReference type="ChEBI" id="CHEBI:15740"/>
        <dbReference type="ChEBI" id="CHEBI:16723"/>
        <dbReference type="ChEBI" id="CHEBI:49252"/>
        <dbReference type="EC" id="1.13.11.54"/>
    </reaction>
</comment>